<evidence type="ECO:0000313" key="4">
    <source>
        <dbReference type="Proteomes" id="UP000309566"/>
    </source>
</evidence>
<comment type="caution">
    <text evidence="3">The sequence shown here is derived from an EMBL/GenBank/DDBJ whole genome shotgun (WGS) entry which is preliminary data.</text>
</comment>
<feature type="coiled-coil region" evidence="1">
    <location>
        <begin position="125"/>
        <end position="159"/>
    </location>
</feature>
<sequence length="182" mass="20959">MNTKIIARVNNVDILSTGDEQFVAIRPICEALGVDPEGQRQRIERDEILGQTACMIKAVAGDGKDREMYAIPYCYVFGWLFSIDISKVNENVKASVLEYKLACYKALFTHFTEPQTFLKQKQTVIEQKVTEYQECQRRFKDAQKLMNEAKTELNQVMKITIDDWRANNCQLDLPFVSGEMDD</sequence>
<protein>
    <submittedName>
        <fullName evidence="3">Chromosome partitioning protein ParA</fullName>
    </submittedName>
</protein>
<proteinExistence type="predicted"/>
<dbReference type="PRINTS" id="PR01994">
    <property type="entry name" value="ANTIREPRESSR"/>
</dbReference>
<reference evidence="3 4" key="1">
    <citation type="submission" date="2019-04" db="EMBL/GenBank/DDBJ databases">
        <title>Microbes associate with the intestines of laboratory mice.</title>
        <authorList>
            <person name="Navarre W."/>
            <person name="Wong E."/>
            <person name="Huang K."/>
            <person name="Tropini C."/>
            <person name="Ng K."/>
            <person name="Yu B."/>
        </authorList>
    </citation>
    <scope>NUCLEOTIDE SEQUENCE [LARGE SCALE GENOMIC DNA]</scope>
    <source>
        <strain evidence="3 4">NM63_1-25</strain>
    </source>
</reference>
<dbReference type="EMBL" id="SRYX01000029">
    <property type="protein sequence ID" value="TGY35522.1"/>
    <property type="molecule type" value="Genomic_DNA"/>
</dbReference>
<evidence type="ECO:0000259" key="2">
    <source>
        <dbReference type="Pfam" id="PF10547"/>
    </source>
</evidence>
<feature type="domain" description="Antirepressor protein ant N-terminal" evidence="2">
    <location>
        <begin position="14"/>
        <end position="113"/>
    </location>
</feature>
<organism evidence="3 4">
    <name type="scientific">Bacteroides caecimuris</name>
    <dbReference type="NCBI Taxonomy" id="1796613"/>
    <lineage>
        <taxon>Bacteria</taxon>
        <taxon>Pseudomonadati</taxon>
        <taxon>Bacteroidota</taxon>
        <taxon>Bacteroidia</taxon>
        <taxon>Bacteroidales</taxon>
        <taxon>Bacteroidaceae</taxon>
        <taxon>Bacteroides</taxon>
    </lineage>
</organism>
<evidence type="ECO:0000313" key="3">
    <source>
        <dbReference type="EMBL" id="TGY35522.1"/>
    </source>
</evidence>
<keyword evidence="1" id="KW-0175">Coiled coil</keyword>
<accession>A0A4S2D3F0</accession>
<dbReference type="RefSeq" id="WP_135999629.1">
    <property type="nucleotide sequence ID" value="NZ_SRYX01000029.1"/>
</dbReference>
<evidence type="ECO:0000256" key="1">
    <source>
        <dbReference type="SAM" id="Coils"/>
    </source>
</evidence>
<dbReference type="InterPro" id="IPR018875">
    <property type="entry name" value="Antirepressor_Ant_N"/>
</dbReference>
<dbReference type="Proteomes" id="UP000309566">
    <property type="component" value="Unassembled WGS sequence"/>
</dbReference>
<name>A0A4S2D3F0_9BACE</name>
<gene>
    <name evidence="3" type="ORF">E5353_09370</name>
</gene>
<dbReference type="Pfam" id="PF10547">
    <property type="entry name" value="P22_AR_N"/>
    <property type="match status" value="1"/>
</dbReference>
<dbReference type="AlphaFoldDB" id="A0A4S2D3F0"/>